<sequence>MKRRADIRYSEAMKQQVISELASGKYQGPSAAARAYGIKGACTVQGWLRRYGRTDLMPKQVTISTMQERDEKKELKQRVRELERALADTHMKSLLDEAYLQIACERLGVDPSEFKKKHVTKLSEGPKQPGEDKR</sequence>
<proteinExistence type="predicted"/>
<accession>A0A1J5SF46</accession>
<gene>
    <name evidence="3" type="ORF">GALL_191950</name>
</gene>
<organism evidence="3">
    <name type="scientific">mine drainage metagenome</name>
    <dbReference type="NCBI Taxonomy" id="410659"/>
    <lineage>
        <taxon>unclassified sequences</taxon>
        <taxon>metagenomes</taxon>
        <taxon>ecological metagenomes</taxon>
    </lineage>
</organism>
<feature type="region of interest" description="Disordered" evidence="2">
    <location>
        <begin position="115"/>
        <end position="134"/>
    </location>
</feature>
<reference evidence="3" key="1">
    <citation type="submission" date="2016-10" db="EMBL/GenBank/DDBJ databases">
        <title>Sequence of Gallionella enrichment culture.</title>
        <authorList>
            <person name="Poehlein A."/>
            <person name="Muehling M."/>
            <person name="Daniel R."/>
        </authorList>
    </citation>
    <scope>NUCLEOTIDE SEQUENCE</scope>
</reference>
<evidence type="ECO:0000313" key="3">
    <source>
        <dbReference type="EMBL" id="OIQ98829.1"/>
    </source>
</evidence>
<dbReference type="EMBL" id="MLJW01000114">
    <property type="protein sequence ID" value="OIQ98829.1"/>
    <property type="molecule type" value="Genomic_DNA"/>
</dbReference>
<evidence type="ECO:0000256" key="1">
    <source>
        <dbReference type="SAM" id="Coils"/>
    </source>
</evidence>
<keyword evidence="1" id="KW-0175">Coiled coil</keyword>
<dbReference type="InterPro" id="IPR009057">
    <property type="entry name" value="Homeodomain-like_sf"/>
</dbReference>
<feature type="coiled-coil region" evidence="1">
    <location>
        <begin position="65"/>
        <end position="92"/>
    </location>
</feature>
<evidence type="ECO:0000256" key="2">
    <source>
        <dbReference type="SAM" id="MobiDB-lite"/>
    </source>
</evidence>
<protein>
    <recommendedName>
        <fullName evidence="4">Transposase</fullName>
    </recommendedName>
</protein>
<dbReference type="SUPFAM" id="SSF46689">
    <property type="entry name" value="Homeodomain-like"/>
    <property type="match status" value="1"/>
</dbReference>
<dbReference type="AlphaFoldDB" id="A0A1J5SF46"/>
<comment type="caution">
    <text evidence="3">The sequence shown here is derived from an EMBL/GenBank/DDBJ whole genome shotgun (WGS) entry which is preliminary data.</text>
</comment>
<evidence type="ECO:0008006" key="4">
    <source>
        <dbReference type="Google" id="ProtNLM"/>
    </source>
</evidence>
<name>A0A1J5SF46_9ZZZZ</name>